<dbReference type="AlphaFoldDB" id="A0AA37HY06"/>
<sequence>MAVVEKAAKITDNVAPFITEYAINIRVAVASDKRLIAPDIPHTKANSAMMRPKNNILLVNMVVMRAGLVATPYAVTAVMTRAKVIQIYTLRINAGNAKETFQLLSFIIR</sequence>
<evidence type="ECO:0000313" key="2">
    <source>
        <dbReference type="Proteomes" id="UP000887043"/>
    </source>
</evidence>
<protein>
    <submittedName>
        <fullName evidence="1">Uncharacterized protein</fullName>
    </submittedName>
</protein>
<proteinExistence type="predicted"/>
<accession>A0AA37HY06</accession>
<dbReference type="Proteomes" id="UP000887043">
    <property type="component" value="Unassembled WGS sequence"/>
</dbReference>
<name>A0AA37HY06_SEGBR</name>
<dbReference type="EMBL" id="BPTR01000001">
    <property type="protein sequence ID" value="GJG27989.1"/>
    <property type="molecule type" value="Genomic_DNA"/>
</dbReference>
<comment type="caution">
    <text evidence="1">The sequence shown here is derived from an EMBL/GenBank/DDBJ whole genome shotgun (WGS) entry which is preliminary data.</text>
</comment>
<organism evidence="1 2">
    <name type="scientific">Segatella bryantii</name>
    <name type="common">Prevotella bryantii</name>
    <dbReference type="NCBI Taxonomy" id="77095"/>
    <lineage>
        <taxon>Bacteria</taxon>
        <taxon>Pseudomonadati</taxon>
        <taxon>Bacteroidota</taxon>
        <taxon>Bacteroidia</taxon>
        <taxon>Bacteroidales</taxon>
        <taxon>Prevotellaceae</taxon>
        <taxon>Segatella</taxon>
    </lineage>
</organism>
<gene>
    <name evidence="1" type="ORF">PRRU23_16890</name>
</gene>
<reference evidence="1" key="1">
    <citation type="submission" date="2021-08" db="EMBL/GenBank/DDBJ databases">
        <title>Prevotella lacticifex sp. nov., isolated from rumen of cow.</title>
        <authorList>
            <person name="Shinkai T."/>
            <person name="Ikeyama N."/>
            <person name="Kumagai M."/>
            <person name="Ohmori H."/>
            <person name="Sakamoto M."/>
            <person name="Ohkuma M."/>
            <person name="Mitsumori M."/>
        </authorList>
    </citation>
    <scope>NUCLEOTIDE SEQUENCE</scope>
    <source>
        <strain evidence="1">DSM 11371</strain>
    </source>
</reference>
<evidence type="ECO:0000313" key="1">
    <source>
        <dbReference type="EMBL" id="GJG27989.1"/>
    </source>
</evidence>